<proteinExistence type="predicted"/>
<evidence type="ECO:0000313" key="4">
    <source>
        <dbReference type="Proteomes" id="UP000197138"/>
    </source>
</evidence>
<feature type="compositionally biased region" description="Polar residues" evidence="2">
    <location>
        <begin position="56"/>
        <end position="66"/>
    </location>
</feature>
<dbReference type="AlphaFoldDB" id="A0A218Y232"/>
<evidence type="ECO:0000256" key="1">
    <source>
        <dbReference type="SAM" id="Coils"/>
    </source>
</evidence>
<reference evidence="4" key="1">
    <citation type="journal article" date="2017" name="Plant J.">
        <title>The pomegranate (Punica granatum L.) genome and the genomics of punicalagin biosynthesis.</title>
        <authorList>
            <person name="Qin G."/>
            <person name="Xu C."/>
            <person name="Ming R."/>
            <person name="Tang H."/>
            <person name="Guyot R."/>
            <person name="Kramer E.M."/>
            <person name="Hu Y."/>
            <person name="Yi X."/>
            <person name="Qi Y."/>
            <person name="Xu X."/>
            <person name="Gao Z."/>
            <person name="Pan H."/>
            <person name="Jian J."/>
            <person name="Tian Y."/>
            <person name="Yue Z."/>
            <person name="Xu Y."/>
        </authorList>
    </citation>
    <scope>NUCLEOTIDE SEQUENCE [LARGE SCALE GENOMIC DNA]</scope>
    <source>
        <strain evidence="4">cv. Dabenzi</strain>
    </source>
</reference>
<feature type="coiled-coil region" evidence="1">
    <location>
        <begin position="18"/>
        <end position="56"/>
    </location>
</feature>
<protein>
    <submittedName>
        <fullName evidence="3">Uncharacterized protein</fullName>
    </submittedName>
</protein>
<dbReference type="EMBL" id="MTKT01000299">
    <property type="protein sequence ID" value="OWM91160.1"/>
    <property type="molecule type" value="Genomic_DNA"/>
</dbReference>
<feature type="region of interest" description="Disordered" evidence="2">
    <location>
        <begin position="56"/>
        <end position="88"/>
    </location>
</feature>
<evidence type="ECO:0000313" key="3">
    <source>
        <dbReference type="EMBL" id="OWM91160.1"/>
    </source>
</evidence>
<comment type="caution">
    <text evidence="3">The sequence shown here is derived from an EMBL/GenBank/DDBJ whole genome shotgun (WGS) entry which is preliminary data.</text>
</comment>
<keyword evidence="1" id="KW-0175">Coiled coil</keyword>
<gene>
    <name evidence="3" type="ORF">CDL15_Pgr000103</name>
</gene>
<name>A0A218Y232_PUNGR</name>
<evidence type="ECO:0000256" key="2">
    <source>
        <dbReference type="SAM" id="MobiDB-lite"/>
    </source>
</evidence>
<sequence>MPPRRRDRVEDVYDCDNLRHLEQRLDQLDQRNQQRDQRLDRMVEQLTQQMAALLENQNRRNLNPNSDPDREKIEYDSNSEGDATLFSEENPSDEAFFYSGRRWRAQVRRGGGDCDRNWDWGNAGGDGEPKFDEEEETVTGIGIGATVTITISIKELQDFGECLPNLDSGNLDCTHSGPRSAFDSNVVYQFEIMEYILDFDFDGHGENHAADFISGLLGRIRGRIFFTHGRMMRQTTWQVSTWRKIGSDNPISKETASRAKLTTFGCEKTRFCPNSIV</sequence>
<accession>A0A218Y232</accession>
<dbReference type="Proteomes" id="UP000197138">
    <property type="component" value="Unassembled WGS sequence"/>
</dbReference>
<organism evidence="3 4">
    <name type="scientific">Punica granatum</name>
    <name type="common">Pomegranate</name>
    <dbReference type="NCBI Taxonomy" id="22663"/>
    <lineage>
        <taxon>Eukaryota</taxon>
        <taxon>Viridiplantae</taxon>
        <taxon>Streptophyta</taxon>
        <taxon>Embryophyta</taxon>
        <taxon>Tracheophyta</taxon>
        <taxon>Spermatophyta</taxon>
        <taxon>Magnoliopsida</taxon>
        <taxon>eudicotyledons</taxon>
        <taxon>Gunneridae</taxon>
        <taxon>Pentapetalae</taxon>
        <taxon>rosids</taxon>
        <taxon>malvids</taxon>
        <taxon>Myrtales</taxon>
        <taxon>Lythraceae</taxon>
        <taxon>Punica</taxon>
    </lineage>
</organism>